<dbReference type="Proteomes" id="UP001501627">
    <property type="component" value="Unassembled WGS sequence"/>
</dbReference>
<evidence type="ECO:0000313" key="3">
    <source>
        <dbReference type="EMBL" id="GAA4003669.1"/>
    </source>
</evidence>
<dbReference type="SUPFAM" id="SSF53474">
    <property type="entry name" value="alpha/beta-Hydrolases"/>
    <property type="match status" value="1"/>
</dbReference>
<keyword evidence="3" id="KW-0378">Hydrolase</keyword>
<keyword evidence="3" id="KW-0645">Protease</keyword>
<dbReference type="InterPro" id="IPR005944">
    <property type="entry name" value="Pro_iminopeptidase"/>
</dbReference>
<keyword evidence="4" id="KW-1185">Reference proteome</keyword>
<dbReference type="EMBL" id="BAABBP010000035">
    <property type="protein sequence ID" value="GAA4003669.1"/>
    <property type="molecule type" value="Genomic_DNA"/>
</dbReference>
<gene>
    <name evidence="3" type="primary">pip</name>
    <name evidence="3" type="ORF">GCM10022279_29480</name>
</gene>
<comment type="caution">
    <text evidence="3">The sequence shown here is derived from an EMBL/GenBank/DDBJ whole genome shotgun (WGS) entry which is preliminary data.</text>
</comment>
<dbReference type="PANTHER" id="PTHR43722">
    <property type="entry name" value="PROLINE IMINOPEPTIDASE"/>
    <property type="match status" value="1"/>
</dbReference>
<organism evidence="3 4">
    <name type="scientific">Comamonas faecalis</name>
    <dbReference type="NCBI Taxonomy" id="1387849"/>
    <lineage>
        <taxon>Bacteria</taxon>
        <taxon>Pseudomonadati</taxon>
        <taxon>Pseudomonadota</taxon>
        <taxon>Betaproteobacteria</taxon>
        <taxon>Burkholderiales</taxon>
        <taxon>Comamonadaceae</taxon>
        <taxon>Comamonas</taxon>
    </lineage>
</organism>
<keyword evidence="3" id="KW-0031">Aminopeptidase</keyword>
<dbReference type="InterPro" id="IPR000073">
    <property type="entry name" value="AB_hydrolase_1"/>
</dbReference>
<dbReference type="InterPro" id="IPR029058">
    <property type="entry name" value="AB_hydrolase_fold"/>
</dbReference>
<proteinExistence type="predicted"/>
<evidence type="ECO:0000313" key="4">
    <source>
        <dbReference type="Proteomes" id="UP001501627"/>
    </source>
</evidence>
<sequence>MLHGGPGSGCQPGLLAPFDLERQRVIAPDQRGAGASLPHGRTQGNTLQALVDDLEALRRHLGIARWSVLAGSWGTVLALAYAQQHPDRVERLVLRGAFALTRREVGPLLLPGPRARRTPVDWRAAWPVAQGAALSQALSRLEQLLQSGTASVAARRVVRGWALRELRDAAHGLRRSLRHIPPQQGRQAAATRQAWAGLRRQQRRGAAHLHAPGTSRKEAAQWGKYRLQAHYLRRRGFVRPGTLDAAVRQLARSGVPVDWAHGQFDAICPPANSARWAALGRKAGGVARLARPASGHLAGESAMRDCLRELVALG</sequence>
<name>A0ABP7RXH7_9BURK</name>
<protein>
    <recommendedName>
        <fullName evidence="1">Proline iminopeptidase</fullName>
    </recommendedName>
</protein>
<dbReference type="Gene3D" id="3.40.50.1820">
    <property type="entry name" value="alpha/beta hydrolase"/>
    <property type="match status" value="1"/>
</dbReference>
<dbReference type="PANTHER" id="PTHR43722:SF1">
    <property type="entry name" value="PROLINE IMINOPEPTIDASE"/>
    <property type="match status" value="1"/>
</dbReference>
<accession>A0ABP7RXH7</accession>
<feature type="domain" description="AB hydrolase-1" evidence="2">
    <location>
        <begin position="1"/>
        <end position="298"/>
    </location>
</feature>
<dbReference type="Pfam" id="PF00561">
    <property type="entry name" value="Abhydrolase_1"/>
    <property type="match status" value="1"/>
</dbReference>
<dbReference type="PRINTS" id="PR00111">
    <property type="entry name" value="ABHYDROLASE"/>
</dbReference>
<evidence type="ECO:0000259" key="2">
    <source>
        <dbReference type="Pfam" id="PF00561"/>
    </source>
</evidence>
<evidence type="ECO:0000256" key="1">
    <source>
        <dbReference type="ARBA" id="ARBA00021843"/>
    </source>
</evidence>
<reference evidence="4" key="1">
    <citation type="journal article" date="2019" name="Int. J. Syst. Evol. Microbiol.">
        <title>The Global Catalogue of Microorganisms (GCM) 10K type strain sequencing project: providing services to taxonomists for standard genome sequencing and annotation.</title>
        <authorList>
            <consortium name="The Broad Institute Genomics Platform"/>
            <consortium name="The Broad Institute Genome Sequencing Center for Infectious Disease"/>
            <person name="Wu L."/>
            <person name="Ma J."/>
        </authorList>
    </citation>
    <scope>NUCLEOTIDE SEQUENCE [LARGE SCALE GENOMIC DNA]</scope>
    <source>
        <strain evidence="4">JCM 17561</strain>
    </source>
</reference>
<dbReference type="GO" id="GO:0004177">
    <property type="term" value="F:aminopeptidase activity"/>
    <property type="evidence" value="ECO:0007669"/>
    <property type="project" value="UniProtKB-KW"/>
</dbReference>